<gene>
    <name evidence="1" type="ORF">SLEP1_g14023</name>
</gene>
<comment type="caution">
    <text evidence="1">The sequence shown here is derived from an EMBL/GenBank/DDBJ whole genome shotgun (WGS) entry which is preliminary data.</text>
</comment>
<dbReference type="Proteomes" id="UP001054252">
    <property type="component" value="Unassembled WGS sequence"/>
</dbReference>
<evidence type="ECO:0000313" key="1">
    <source>
        <dbReference type="EMBL" id="GKV01473.1"/>
    </source>
</evidence>
<protein>
    <submittedName>
        <fullName evidence="1">Uncharacterized protein</fullName>
    </submittedName>
</protein>
<proteinExistence type="predicted"/>
<accession>A0AAV5IQP2</accession>
<keyword evidence="2" id="KW-1185">Reference proteome</keyword>
<reference evidence="1 2" key="1">
    <citation type="journal article" date="2021" name="Commun. Biol.">
        <title>The genome of Shorea leprosula (Dipterocarpaceae) highlights the ecological relevance of drought in aseasonal tropical rainforests.</title>
        <authorList>
            <person name="Ng K.K.S."/>
            <person name="Kobayashi M.J."/>
            <person name="Fawcett J.A."/>
            <person name="Hatakeyama M."/>
            <person name="Paape T."/>
            <person name="Ng C.H."/>
            <person name="Ang C.C."/>
            <person name="Tnah L.H."/>
            <person name="Lee C.T."/>
            <person name="Nishiyama T."/>
            <person name="Sese J."/>
            <person name="O'Brien M.J."/>
            <person name="Copetti D."/>
            <person name="Mohd Noor M.I."/>
            <person name="Ong R.C."/>
            <person name="Putra M."/>
            <person name="Sireger I.Z."/>
            <person name="Indrioko S."/>
            <person name="Kosugi Y."/>
            <person name="Izuno A."/>
            <person name="Isagi Y."/>
            <person name="Lee S.L."/>
            <person name="Shimizu K.K."/>
        </authorList>
    </citation>
    <scope>NUCLEOTIDE SEQUENCE [LARGE SCALE GENOMIC DNA]</scope>
    <source>
        <strain evidence="1">214</strain>
    </source>
</reference>
<sequence length="63" mass="7273">MKFTTVVELEPLTASPKHLRLGVDALTGSNILRNFERNIQRTRTRVQLEFSRKKLSFALPKAF</sequence>
<dbReference type="EMBL" id="BPVZ01000017">
    <property type="protein sequence ID" value="GKV01473.1"/>
    <property type="molecule type" value="Genomic_DNA"/>
</dbReference>
<dbReference type="AlphaFoldDB" id="A0AAV5IQP2"/>
<organism evidence="1 2">
    <name type="scientific">Rubroshorea leprosula</name>
    <dbReference type="NCBI Taxonomy" id="152421"/>
    <lineage>
        <taxon>Eukaryota</taxon>
        <taxon>Viridiplantae</taxon>
        <taxon>Streptophyta</taxon>
        <taxon>Embryophyta</taxon>
        <taxon>Tracheophyta</taxon>
        <taxon>Spermatophyta</taxon>
        <taxon>Magnoliopsida</taxon>
        <taxon>eudicotyledons</taxon>
        <taxon>Gunneridae</taxon>
        <taxon>Pentapetalae</taxon>
        <taxon>rosids</taxon>
        <taxon>malvids</taxon>
        <taxon>Malvales</taxon>
        <taxon>Dipterocarpaceae</taxon>
        <taxon>Rubroshorea</taxon>
    </lineage>
</organism>
<evidence type="ECO:0000313" key="2">
    <source>
        <dbReference type="Proteomes" id="UP001054252"/>
    </source>
</evidence>
<name>A0AAV5IQP2_9ROSI</name>